<proteinExistence type="predicted"/>
<dbReference type="EMBL" id="KV424108">
    <property type="protein sequence ID" value="KZT51418.1"/>
    <property type="molecule type" value="Genomic_DNA"/>
</dbReference>
<protein>
    <submittedName>
        <fullName evidence="1">Uncharacterized protein</fullName>
    </submittedName>
</protein>
<evidence type="ECO:0000313" key="2">
    <source>
        <dbReference type="Proteomes" id="UP000076842"/>
    </source>
</evidence>
<sequence>MNSQGNLISALLWCPWSTTKLPSLLCDQGRGEVTYLDLDQMPAPRITARITARRSTVTTVEPVLFSHVLTLLSTILLVSRASVQMTSSILRPRLWSQLTWPERGMAANVLRQQYRSHYHSCHRLDSRRAVQHFNRPDNTVLCVQTAAEGLGCLDGALRADGPPERPWTRFTISGKHVVLIRPGEGARESVEFSALDRPISSHAMAHYWDCLYPSESYARCTRGYPPLDGSQLP</sequence>
<name>A0A165CUG8_9BASI</name>
<organism evidence="1 2">
    <name type="scientific">Calocera cornea HHB12733</name>
    <dbReference type="NCBI Taxonomy" id="1353952"/>
    <lineage>
        <taxon>Eukaryota</taxon>
        <taxon>Fungi</taxon>
        <taxon>Dikarya</taxon>
        <taxon>Basidiomycota</taxon>
        <taxon>Agaricomycotina</taxon>
        <taxon>Dacrymycetes</taxon>
        <taxon>Dacrymycetales</taxon>
        <taxon>Dacrymycetaceae</taxon>
        <taxon>Calocera</taxon>
    </lineage>
</organism>
<keyword evidence="2" id="KW-1185">Reference proteome</keyword>
<dbReference type="InParanoid" id="A0A165CUG8"/>
<accession>A0A165CUG8</accession>
<gene>
    <name evidence="1" type="ORF">CALCODRAFT_503535</name>
</gene>
<dbReference type="AlphaFoldDB" id="A0A165CUG8"/>
<reference evidence="1 2" key="1">
    <citation type="journal article" date="2016" name="Mol. Biol. Evol.">
        <title>Comparative Genomics of Early-Diverging Mushroom-Forming Fungi Provides Insights into the Origins of Lignocellulose Decay Capabilities.</title>
        <authorList>
            <person name="Nagy L.G."/>
            <person name="Riley R."/>
            <person name="Tritt A."/>
            <person name="Adam C."/>
            <person name="Daum C."/>
            <person name="Floudas D."/>
            <person name="Sun H."/>
            <person name="Yadav J.S."/>
            <person name="Pangilinan J."/>
            <person name="Larsson K.H."/>
            <person name="Matsuura K."/>
            <person name="Barry K."/>
            <person name="Labutti K."/>
            <person name="Kuo R."/>
            <person name="Ohm R.A."/>
            <person name="Bhattacharya S.S."/>
            <person name="Shirouzu T."/>
            <person name="Yoshinaga Y."/>
            <person name="Martin F.M."/>
            <person name="Grigoriev I.V."/>
            <person name="Hibbett D.S."/>
        </authorList>
    </citation>
    <scope>NUCLEOTIDE SEQUENCE [LARGE SCALE GENOMIC DNA]</scope>
    <source>
        <strain evidence="1 2">HHB12733</strain>
    </source>
</reference>
<dbReference type="Proteomes" id="UP000076842">
    <property type="component" value="Unassembled WGS sequence"/>
</dbReference>
<evidence type="ECO:0000313" key="1">
    <source>
        <dbReference type="EMBL" id="KZT51418.1"/>
    </source>
</evidence>